<keyword evidence="1" id="KW-0732">Signal</keyword>
<dbReference type="AlphaFoldDB" id="A0A368GF00"/>
<keyword evidence="3" id="KW-1185">Reference proteome</keyword>
<dbReference type="Proteomes" id="UP000252519">
    <property type="component" value="Unassembled WGS sequence"/>
</dbReference>
<comment type="caution">
    <text evidence="2">The sequence shown here is derived from an EMBL/GenBank/DDBJ whole genome shotgun (WGS) entry which is preliminary data.</text>
</comment>
<evidence type="ECO:0000313" key="3">
    <source>
        <dbReference type="Proteomes" id="UP000252519"/>
    </source>
</evidence>
<sequence>MLKIVVLLVALVLSVHADIFDCDPDGKCRPGMMCVDGTCVGKI</sequence>
<accession>A0A368GF00</accession>
<feature type="chain" id="PRO_5016644730" evidence="1">
    <location>
        <begin position="18"/>
        <end position="43"/>
    </location>
</feature>
<reference evidence="2 3" key="1">
    <citation type="submission" date="2014-10" db="EMBL/GenBank/DDBJ databases">
        <title>Draft genome of the hookworm Ancylostoma caninum.</title>
        <authorList>
            <person name="Mitreva M."/>
        </authorList>
    </citation>
    <scope>NUCLEOTIDE SEQUENCE [LARGE SCALE GENOMIC DNA]</scope>
    <source>
        <strain evidence="2 3">Baltimore</strain>
    </source>
</reference>
<proteinExistence type="predicted"/>
<organism evidence="2 3">
    <name type="scientific">Ancylostoma caninum</name>
    <name type="common">Dog hookworm</name>
    <dbReference type="NCBI Taxonomy" id="29170"/>
    <lineage>
        <taxon>Eukaryota</taxon>
        <taxon>Metazoa</taxon>
        <taxon>Ecdysozoa</taxon>
        <taxon>Nematoda</taxon>
        <taxon>Chromadorea</taxon>
        <taxon>Rhabditida</taxon>
        <taxon>Rhabditina</taxon>
        <taxon>Rhabditomorpha</taxon>
        <taxon>Strongyloidea</taxon>
        <taxon>Ancylostomatidae</taxon>
        <taxon>Ancylostomatinae</taxon>
        <taxon>Ancylostoma</taxon>
    </lineage>
</organism>
<gene>
    <name evidence="2" type="ORF">ANCCAN_11799</name>
</gene>
<evidence type="ECO:0000313" key="2">
    <source>
        <dbReference type="EMBL" id="RCN42248.1"/>
    </source>
</evidence>
<protein>
    <submittedName>
        <fullName evidence="2">Uncharacterized protein</fullName>
    </submittedName>
</protein>
<name>A0A368GF00_ANCCA</name>
<dbReference type="EMBL" id="JOJR01000204">
    <property type="protein sequence ID" value="RCN42248.1"/>
    <property type="molecule type" value="Genomic_DNA"/>
</dbReference>
<evidence type="ECO:0000256" key="1">
    <source>
        <dbReference type="SAM" id="SignalP"/>
    </source>
</evidence>
<feature type="signal peptide" evidence="1">
    <location>
        <begin position="1"/>
        <end position="17"/>
    </location>
</feature>